<reference evidence="1 2" key="1">
    <citation type="submission" date="2020-03" db="EMBL/GenBank/DDBJ databases">
        <title>Sequencing the genomes of 1000 actinobacteria strains.</title>
        <authorList>
            <person name="Klenk H.-P."/>
        </authorList>
    </citation>
    <scope>NUCLEOTIDE SEQUENCE [LARGE SCALE GENOMIC DNA]</scope>
    <source>
        <strain evidence="1 2">DSM 16403</strain>
    </source>
</reference>
<dbReference type="Proteomes" id="UP000547458">
    <property type="component" value="Unassembled WGS sequence"/>
</dbReference>
<comment type="caution">
    <text evidence="1">The sequence shown here is derived from an EMBL/GenBank/DDBJ whole genome shotgun (WGS) entry which is preliminary data.</text>
</comment>
<sequence length="247" mass="26894">MSATSSSNPASIFRSLCRSSPWRWDTVRFSVSWSTRDGESDPLRAWVRRPAALRVETADGVVLHSSTGNEQSRDALYVSASKKSWLVAPRLVSPVYNDVGYVHRRPQAAYGDPAFGDPRWTAMLDPVELAGAAPVPFETPFANRVELEDIAEETYEGRAALAATVTPNVSYQPFTPGRPLIGTGNTRVVVDIATAICVSTTALDGELAGCGHRLAISGVDEYMVDDLFIDAPPTLTDVREHMPWQVS</sequence>
<dbReference type="EMBL" id="JAATJL010000001">
    <property type="protein sequence ID" value="NJC21733.1"/>
    <property type="molecule type" value="Genomic_DNA"/>
</dbReference>
<protein>
    <submittedName>
        <fullName evidence="1">Uncharacterized protein</fullName>
    </submittedName>
</protein>
<evidence type="ECO:0000313" key="1">
    <source>
        <dbReference type="EMBL" id="NJC21733.1"/>
    </source>
</evidence>
<proteinExistence type="predicted"/>
<name>A0A846RF85_9MICC</name>
<accession>A0A846RF85</accession>
<dbReference type="RefSeq" id="WP_167991724.1">
    <property type="nucleotide sequence ID" value="NZ_JAATJL010000001.1"/>
</dbReference>
<gene>
    <name evidence="1" type="ORF">BJ994_000809</name>
</gene>
<keyword evidence="2" id="KW-1185">Reference proteome</keyword>
<evidence type="ECO:0000313" key="2">
    <source>
        <dbReference type="Proteomes" id="UP000547458"/>
    </source>
</evidence>
<dbReference type="AlphaFoldDB" id="A0A846RF85"/>
<organism evidence="1 2">
    <name type="scientific">Arthrobacter pigmenti</name>
    <dbReference type="NCBI Taxonomy" id="271432"/>
    <lineage>
        <taxon>Bacteria</taxon>
        <taxon>Bacillati</taxon>
        <taxon>Actinomycetota</taxon>
        <taxon>Actinomycetes</taxon>
        <taxon>Micrococcales</taxon>
        <taxon>Micrococcaceae</taxon>
        <taxon>Arthrobacter</taxon>
    </lineage>
</organism>